<keyword evidence="3" id="KW-1185">Reference proteome</keyword>
<evidence type="ECO:0000313" key="3">
    <source>
        <dbReference type="Proteomes" id="UP001597417"/>
    </source>
</evidence>
<feature type="transmembrane region" description="Helical" evidence="1">
    <location>
        <begin position="147"/>
        <end position="167"/>
    </location>
</feature>
<sequence>MEKKLVLSGVLSGALAGLLAFVFARIFAEPPIQAAIDYESGRDAAQQALDQAAGIAPEPAGAELFSRAIQANLGIGLGMVAFGIAMGGLFAVVYTVCLGRVGKVRPRTLAVLVAGAGFLAIYLTPFVKYPANPPAIGHPDTIGDRGGLYLIMVVGSVIFLAAAVVLGRRLAPKLGNWNASLLAGGAFVTVSGILMAILPALGHLSANAAEYGQQATETPQPLTDPAGHIVYPGFPADTLFEFRLCSVGAQVILWGALGLVFGPLAERVLQRGRTLAETG</sequence>
<feature type="transmembrane region" description="Helical" evidence="1">
    <location>
        <begin position="73"/>
        <end position="97"/>
    </location>
</feature>
<name>A0ABW5FZY2_9PSEU</name>
<feature type="transmembrane region" description="Helical" evidence="1">
    <location>
        <begin position="179"/>
        <end position="201"/>
    </location>
</feature>
<protein>
    <submittedName>
        <fullName evidence="2">CbtA family protein</fullName>
    </submittedName>
</protein>
<evidence type="ECO:0000256" key="1">
    <source>
        <dbReference type="SAM" id="Phobius"/>
    </source>
</evidence>
<dbReference type="RefSeq" id="WP_378268254.1">
    <property type="nucleotide sequence ID" value="NZ_JBHUKR010000017.1"/>
</dbReference>
<comment type="caution">
    <text evidence="2">The sequence shown here is derived from an EMBL/GenBank/DDBJ whole genome shotgun (WGS) entry which is preliminary data.</text>
</comment>
<feature type="transmembrane region" description="Helical" evidence="1">
    <location>
        <begin position="109"/>
        <end position="127"/>
    </location>
</feature>
<dbReference type="EMBL" id="JBHUKR010000017">
    <property type="protein sequence ID" value="MFD2420230.1"/>
    <property type="molecule type" value="Genomic_DNA"/>
</dbReference>
<dbReference type="Pfam" id="PF09490">
    <property type="entry name" value="CbtA"/>
    <property type="match status" value="1"/>
</dbReference>
<feature type="transmembrane region" description="Helical" evidence="1">
    <location>
        <begin position="247"/>
        <end position="265"/>
    </location>
</feature>
<gene>
    <name evidence="2" type="ORF">ACFSXZ_28255</name>
</gene>
<keyword evidence="1" id="KW-0472">Membrane</keyword>
<keyword evidence="1" id="KW-1133">Transmembrane helix</keyword>
<reference evidence="3" key="1">
    <citation type="journal article" date="2019" name="Int. J. Syst. Evol. Microbiol.">
        <title>The Global Catalogue of Microorganisms (GCM) 10K type strain sequencing project: providing services to taxonomists for standard genome sequencing and annotation.</title>
        <authorList>
            <consortium name="The Broad Institute Genomics Platform"/>
            <consortium name="The Broad Institute Genome Sequencing Center for Infectious Disease"/>
            <person name="Wu L."/>
            <person name="Ma J."/>
        </authorList>
    </citation>
    <scope>NUCLEOTIDE SEQUENCE [LARGE SCALE GENOMIC DNA]</scope>
    <source>
        <strain evidence="3">CGMCC 4.7645</strain>
    </source>
</reference>
<accession>A0ABW5FZY2</accession>
<organism evidence="2 3">
    <name type="scientific">Amycolatopsis pigmentata</name>
    <dbReference type="NCBI Taxonomy" id="450801"/>
    <lineage>
        <taxon>Bacteria</taxon>
        <taxon>Bacillati</taxon>
        <taxon>Actinomycetota</taxon>
        <taxon>Actinomycetes</taxon>
        <taxon>Pseudonocardiales</taxon>
        <taxon>Pseudonocardiaceae</taxon>
        <taxon>Amycolatopsis</taxon>
    </lineage>
</organism>
<proteinExistence type="predicted"/>
<dbReference type="Proteomes" id="UP001597417">
    <property type="component" value="Unassembled WGS sequence"/>
</dbReference>
<keyword evidence="1" id="KW-0812">Transmembrane</keyword>
<evidence type="ECO:0000313" key="2">
    <source>
        <dbReference type="EMBL" id="MFD2420230.1"/>
    </source>
</evidence>
<dbReference type="InterPro" id="IPR012666">
    <property type="entry name" value="CbtA_put"/>
</dbReference>